<sequence length="79" mass="9156">MNVSWSDFALRDLKQFSAPEAKALKIQIEDILKFLPLDAGETVHIPYDNDYIVICHRYAHPAVTSVLRILFYEDVVDYL</sequence>
<keyword evidence="2" id="KW-1185">Reference proteome</keyword>
<accession>A0ABM6RSS7</accession>
<proteinExistence type="predicted"/>
<organism evidence="1 2">
    <name type="scientific">Sulfobacillus thermotolerans</name>
    <dbReference type="NCBI Taxonomy" id="338644"/>
    <lineage>
        <taxon>Bacteria</taxon>
        <taxon>Bacillati</taxon>
        <taxon>Bacillota</taxon>
        <taxon>Clostridia</taxon>
        <taxon>Eubacteriales</taxon>
        <taxon>Clostridiales Family XVII. Incertae Sedis</taxon>
        <taxon>Sulfobacillus</taxon>
    </lineage>
</organism>
<evidence type="ECO:0000313" key="1">
    <source>
        <dbReference type="EMBL" id="AUW94381.1"/>
    </source>
</evidence>
<gene>
    <name evidence="1" type="ORF">BXT84_10880</name>
</gene>
<dbReference type="RefSeq" id="WP_103376433.1">
    <property type="nucleotide sequence ID" value="NZ_CP133983.1"/>
</dbReference>
<dbReference type="EMBL" id="CP019454">
    <property type="protein sequence ID" value="AUW94381.1"/>
    <property type="molecule type" value="Genomic_DNA"/>
</dbReference>
<reference evidence="1 2" key="1">
    <citation type="journal article" date="2019" name="Sci. Rep.">
        <title>Sulfobacillus thermotolerans: new insights into resistance and metabolic capacities of acidophilic chemolithotrophs.</title>
        <authorList>
            <person name="Panyushkina A.E."/>
            <person name="Babenko V.V."/>
            <person name="Nikitina A.S."/>
            <person name="Selezneva O.V."/>
            <person name="Tsaplina I.A."/>
            <person name="Letarova M.A."/>
            <person name="Kostryukova E.S."/>
            <person name="Letarov A.V."/>
        </authorList>
    </citation>
    <scope>NUCLEOTIDE SEQUENCE [LARGE SCALE GENOMIC DNA]</scope>
    <source>
        <strain evidence="1 2">Kr1</strain>
    </source>
</reference>
<name>A0ABM6RSS7_9FIRM</name>
<protein>
    <submittedName>
        <fullName evidence="1">Uncharacterized protein</fullName>
    </submittedName>
</protein>
<evidence type="ECO:0000313" key="2">
    <source>
        <dbReference type="Proteomes" id="UP000325292"/>
    </source>
</evidence>
<dbReference type="Proteomes" id="UP000325292">
    <property type="component" value="Chromosome"/>
</dbReference>